<accession>A0A423V8I5</accession>
<comment type="caution">
    <text evidence="2">The sequence shown here is derived from an EMBL/GenBank/DDBJ whole genome shotgun (WGS) entry which is preliminary data.</text>
</comment>
<proteinExistence type="predicted"/>
<name>A0A423V8I5_CYTCH</name>
<evidence type="ECO:0000256" key="1">
    <source>
        <dbReference type="SAM" id="SignalP"/>
    </source>
</evidence>
<evidence type="ECO:0000313" key="2">
    <source>
        <dbReference type="EMBL" id="ROV87137.1"/>
    </source>
</evidence>
<evidence type="ECO:0000313" key="3">
    <source>
        <dbReference type="Proteomes" id="UP000284375"/>
    </source>
</evidence>
<keyword evidence="1" id="KW-0732">Signal</keyword>
<protein>
    <recommendedName>
        <fullName evidence="4">Cell wall protein PhiA</fullName>
    </recommendedName>
</protein>
<gene>
    <name evidence="2" type="ORF">VSDG_09998</name>
</gene>
<dbReference type="Proteomes" id="UP000284375">
    <property type="component" value="Unassembled WGS sequence"/>
</dbReference>
<sequence>MKFQILAAAFAASAAAVPSLRTRQTNATTIGDNEPFGLVALRSASPIHFSSFSAAQNGILLNLPSQNATCTSEDPNYATFYLSGGALYLSTPSQVTQELYTDRSGMGQGVLQYATSPGGYQPGRNSETTGWQIDEAGNLNFKGASFIACPSSIDEAWSVWVSAGVANPGGSSGCLSFNARAIPGAASDNTCTYTYTPVDA</sequence>
<dbReference type="InterPro" id="IPR052820">
    <property type="entry name" value="PhiA_domain"/>
</dbReference>
<organism evidence="2 3">
    <name type="scientific">Cytospora chrysosperma</name>
    <name type="common">Cytospora canker fungus</name>
    <name type="synonym">Sphaeria chrysosperma</name>
    <dbReference type="NCBI Taxonomy" id="252740"/>
    <lineage>
        <taxon>Eukaryota</taxon>
        <taxon>Fungi</taxon>
        <taxon>Dikarya</taxon>
        <taxon>Ascomycota</taxon>
        <taxon>Pezizomycotina</taxon>
        <taxon>Sordariomycetes</taxon>
        <taxon>Sordariomycetidae</taxon>
        <taxon>Diaporthales</taxon>
        <taxon>Cytosporaceae</taxon>
        <taxon>Cytospora</taxon>
    </lineage>
</organism>
<feature type="chain" id="PRO_5019568794" description="Cell wall protein PhiA" evidence="1">
    <location>
        <begin position="17"/>
        <end position="200"/>
    </location>
</feature>
<dbReference type="OrthoDB" id="4093325at2759"/>
<dbReference type="AlphaFoldDB" id="A0A423V8I5"/>
<feature type="signal peptide" evidence="1">
    <location>
        <begin position="1"/>
        <end position="16"/>
    </location>
</feature>
<dbReference type="EMBL" id="LJZO01000092">
    <property type="protein sequence ID" value="ROV87137.1"/>
    <property type="molecule type" value="Genomic_DNA"/>
</dbReference>
<keyword evidence="3" id="KW-1185">Reference proteome</keyword>
<evidence type="ECO:0008006" key="4">
    <source>
        <dbReference type="Google" id="ProtNLM"/>
    </source>
</evidence>
<dbReference type="PANTHER" id="PTHR42047">
    <property type="entry name" value="PROTEIN, PUTATIVE (AFU_ORTHOLOGUE AFUA_6G03560)-RELATED"/>
    <property type="match status" value="1"/>
</dbReference>
<reference evidence="2 3" key="1">
    <citation type="submission" date="2015-09" db="EMBL/GenBank/DDBJ databases">
        <title>Host preference determinants of Valsa canker pathogens revealed by comparative genomics.</title>
        <authorList>
            <person name="Yin Z."/>
            <person name="Huang L."/>
        </authorList>
    </citation>
    <scope>NUCLEOTIDE SEQUENCE [LARGE SCALE GENOMIC DNA]</scope>
    <source>
        <strain evidence="2 3">YSFL</strain>
    </source>
</reference>
<dbReference type="PANTHER" id="PTHR42047:SF1">
    <property type="entry name" value="PROTEIN, PUTATIVE (AFU_ORTHOLOGUE AFUA_6G03560)-RELATED"/>
    <property type="match status" value="1"/>
</dbReference>